<feature type="transmembrane region" description="Helical" evidence="13">
    <location>
        <begin position="403"/>
        <end position="425"/>
    </location>
</feature>
<dbReference type="PIRSF" id="PIRSF006603">
    <property type="entry name" value="DinF"/>
    <property type="match status" value="1"/>
</dbReference>
<dbReference type="GeneID" id="57096033"/>
<proteinExistence type="inferred from homology"/>
<dbReference type="CDD" id="cd13131">
    <property type="entry name" value="MATE_NorM_like"/>
    <property type="match status" value="1"/>
</dbReference>
<feature type="transmembrane region" description="Helical" evidence="13">
    <location>
        <begin position="134"/>
        <end position="152"/>
    </location>
</feature>
<sequence>MNHTIHRDRLISEIKQCLLLAVPLATAQLAQSSTGFVDTVMMGWLGSETIASGGLGATLFTFLLLITTGIVTAVSPLVAEAYGAGKPQEVGKIVQQGLGISLLLSIPIVIILWNGGALLLLLGQNAATVALAETYLRAIAFGFIPALGFAVLKGFLSAVSQPQLITITVVLGTLFNITANYVLMFGKLGLPALGLAGIGWASALSLWSMFIALVIYIYSQHRFINYRIFDTAFHYTFTKENYRIFWQIFQIGLPIGGLIAVEGGLFTVVTFLVGQIGTTSLAAHQIALQTASMSFQIALGISLATTVRVGQLAGEQDLIGVRLAGYVGISLGALSMAIAGIIFWFLPKSVISLYLDINNPNNQDVVNLAIKLLVVAAIFQIVDGVQVTAAGALRGLKDTRIPMLIGIFAYWAIGLSIGYALGIWLGYGAIGLWWGLAIGLVSAAIVLTWRFSILQFVKLKIDNSISICNKQ</sequence>
<dbReference type="EMBL" id="LAHD01000024">
    <property type="protein sequence ID" value="PHK04585.1"/>
    <property type="molecule type" value="Genomic_DNA"/>
</dbReference>
<feature type="transmembrane region" description="Helical" evidence="13">
    <location>
        <begin position="323"/>
        <end position="345"/>
    </location>
</feature>
<feature type="transmembrane region" description="Helical" evidence="13">
    <location>
        <begin position="365"/>
        <end position="382"/>
    </location>
</feature>
<feature type="transmembrane region" description="Helical" evidence="13">
    <location>
        <begin position="431"/>
        <end position="451"/>
    </location>
</feature>
<evidence type="ECO:0000256" key="4">
    <source>
        <dbReference type="ARBA" id="ARBA00020268"/>
    </source>
</evidence>
<feature type="transmembrane region" description="Helical" evidence="13">
    <location>
        <begin position="293"/>
        <end position="311"/>
    </location>
</feature>
<keyword evidence="5" id="KW-0813">Transport</keyword>
<feature type="transmembrane region" description="Helical" evidence="13">
    <location>
        <begin position="195"/>
        <end position="218"/>
    </location>
</feature>
<comment type="similarity">
    <text evidence="3">Belongs to the multi antimicrobial extrusion (MATE) (TC 2.A.66.1) family.</text>
</comment>
<evidence type="ECO:0000256" key="9">
    <source>
        <dbReference type="ARBA" id="ARBA00022989"/>
    </source>
</evidence>
<organism evidence="14 15">
    <name type="scientific">Nostoc linckia z8</name>
    <dbReference type="NCBI Taxonomy" id="1628746"/>
    <lineage>
        <taxon>Bacteria</taxon>
        <taxon>Bacillati</taxon>
        <taxon>Cyanobacteriota</taxon>
        <taxon>Cyanophyceae</taxon>
        <taxon>Nostocales</taxon>
        <taxon>Nostocaceae</taxon>
        <taxon>Nostoc</taxon>
    </lineage>
</organism>
<keyword evidence="6" id="KW-0050">Antiport</keyword>
<dbReference type="GO" id="GO:0005886">
    <property type="term" value="C:plasma membrane"/>
    <property type="evidence" value="ECO:0007669"/>
    <property type="project" value="UniProtKB-SubCell"/>
</dbReference>
<accession>A0A9Q5ZDG6</accession>
<comment type="caution">
    <text evidence="14">The sequence shown here is derived from an EMBL/GenBank/DDBJ whole genome shotgun (WGS) entry which is preliminary data.</text>
</comment>
<dbReference type="PANTHER" id="PTHR43298">
    <property type="entry name" value="MULTIDRUG RESISTANCE PROTEIN NORM-RELATED"/>
    <property type="match status" value="1"/>
</dbReference>
<comment type="subcellular location">
    <subcellularLocation>
        <location evidence="2">Cell membrane</location>
        <topology evidence="2">Multi-pass membrane protein</topology>
    </subcellularLocation>
</comment>
<evidence type="ECO:0000256" key="6">
    <source>
        <dbReference type="ARBA" id="ARBA00022449"/>
    </source>
</evidence>
<reference evidence="14 15" key="1">
    <citation type="submission" date="2015-02" db="EMBL/GenBank/DDBJ databases">
        <title>Nostoc linckia genome annotation.</title>
        <authorList>
            <person name="Zhou Z."/>
        </authorList>
    </citation>
    <scope>NUCLEOTIDE SEQUENCE [LARGE SCALE GENOMIC DNA]</scope>
    <source>
        <strain evidence="15">z8</strain>
    </source>
</reference>
<evidence type="ECO:0000256" key="12">
    <source>
        <dbReference type="ARBA" id="ARBA00031636"/>
    </source>
</evidence>
<evidence type="ECO:0000256" key="5">
    <source>
        <dbReference type="ARBA" id="ARBA00022448"/>
    </source>
</evidence>
<keyword evidence="8 13" id="KW-0812">Transmembrane</keyword>
<evidence type="ECO:0000256" key="1">
    <source>
        <dbReference type="ARBA" id="ARBA00003408"/>
    </source>
</evidence>
<comment type="function">
    <text evidence="1">Multidrug efflux pump.</text>
</comment>
<feature type="transmembrane region" description="Helical" evidence="13">
    <location>
        <begin position="100"/>
        <end position="122"/>
    </location>
</feature>
<gene>
    <name evidence="14" type="ORF">VF08_10865</name>
</gene>
<dbReference type="GO" id="GO:0015297">
    <property type="term" value="F:antiporter activity"/>
    <property type="evidence" value="ECO:0007669"/>
    <property type="project" value="UniProtKB-KW"/>
</dbReference>
<dbReference type="PANTHER" id="PTHR43298:SF2">
    <property type="entry name" value="FMN_FAD EXPORTER YEEO-RELATED"/>
    <property type="match status" value="1"/>
</dbReference>
<dbReference type="RefSeq" id="WP_099068169.1">
    <property type="nucleotide sequence ID" value="NZ_LAHD01000024.1"/>
</dbReference>
<protein>
    <recommendedName>
        <fullName evidence="4">Probable multidrug resistance protein NorM</fullName>
    </recommendedName>
    <alternativeName>
        <fullName evidence="12">Multidrug-efflux transporter</fullName>
    </alternativeName>
</protein>
<dbReference type="InterPro" id="IPR048279">
    <property type="entry name" value="MdtK-like"/>
</dbReference>
<evidence type="ECO:0000313" key="14">
    <source>
        <dbReference type="EMBL" id="PHK04585.1"/>
    </source>
</evidence>
<evidence type="ECO:0000256" key="2">
    <source>
        <dbReference type="ARBA" id="ARBA00004651"/>
    </source>
</evidence>
<evidence type="ECO:0000256" key="3">
    <source>
        <dbReference type="ARBA" id="ARBA00010199"/>
    </source>
</evidence>
<evidence type="ECO:0000313" key="15">
    <source>
        <dbReference type="Proteomes" id="UP000222310"/>
    </source>
</evidence>
<dbReference type="GO" id="GO:0042910">
    <property type="term" value="F:xenobiotic transmembrane transporter activity"/>
    <property type="evidence" value="ECO:0007669"/>
    <property type="project" value="InterPro"/>
</dbReference>
<feature type="transmembrane region" description="Helical" evidence="13">
    <location>
        <begin position="164"/>
        <end position="183"/>
    </location>
</feature>
<dbReference type="Pfam" id="PF01554">
    <property type="entry name" value="MatE"/>
    <property type="match status" value="2"/>
</dbReference>
<dbReference type="NCBIfam" id="TIGR00797">
    <property type="entry name" value="matE"/>
    <property type="match status" value="1"/>
</dbReference>
<evidence type="ECO:0000256" key="13">
    <source>
        <dbReference type="SAM" id="Phobius"/>
    </source>
</evidence>
<dbReference type="InterPro" id="IPR050222">
    <property type="entry name" value="MATE_MdtK"/>
</dbReference>
<dbReference type="Proteomes" id="UP000222310">
    <property type="component" value="Unassembled WGS sequence"/>
</dbReference>
<dbReference type="GO" id="GO:0006811">
    <property type="term" value="P:monoatomic ion transport"/>
    <property type="evidence" value="ECO:0007669"/>
    <property type="project" value="UniProtKB-KW"/>
</dbReference>
<keyword evidence="10" id="KW-0406">Ion transport</keyword>
<evidence type="ECO:0000256" key="11">
    <source>
        <dbReference type="ARBA" id="ARBA00023136"/>
    </source>
</evidence>
<dbReference type="InterPro" id="IPR002528">
    <property type="entry name" value="MATE_fam"/>
</dbReference>
<name>A0A9Q5ZDG6_NOSLI</name>
<evidence type="ECO:0000256" key="8">
    <source>
        <dbReference type="ARBA" id="ARBA00022692"/>
    </source>
</evidence>
<evidence type="ECO:0000256" key="7">
    <source>
        <dbReference type="ARBA" id="ARBA00022475"/>
    </source>
</evidence>
<keyword evidence="7" id="KW-1003">Cell membrane</keyword>
<dbReference type="AlphaFoldDB" id="A0A9Q5ZDG6"/>
<evidence type="ECO:0000256" key="10">
    <source>
        <dbReference type="ARBA" id="ARBA00023065"/>
    </source>
</evidence>
<feature type="transmembrane region" description="Helical" evidence="13">
    <location>
        <begin position="56"/>
        <end position="79"/>
    </location>
</feature>
<keyword evidence="11 13" id="KW-0472">Membrane</keyword>
<keyword evidence="9 13" id="KW-1133">Transmembrane helix</keyword>
<feature type="transmembrane region" description="Helical" evidence="13">
    <location>
        <begin position="251"/>
        <end position="273"/>
    </location>
</feature>